<comment type="caution">
    <text evidence="3">The sequence shown here is derived from an EMBL/GenBank/DDBJ whole genome shotgun (WGS) entry which is preliminary data.</text>
</comment>
<organism evidence="3 4">
    <name type="scientific">Elysia marginata</name>
    <dbReference type="NCBI Taxonomy" id="1093978"/>
    <lineage>
        <taxon>Eukaryota</taxon>
        <taxon>Metazoa</taxon>
        <taxon>Spiralia</taxon>
        <taxon>Lophotrochozoa</taxon>
        <taxon>Mollusca</taxon>
        <taxon>Gastropoda</taxon>
        <taxon>Heterobranchia</taxon>
        <taxon>Euthyneura</taxon>
        <taxon>Panpulmonata</taxon>
        <taxon>Sacoglossa</taxon>
        <taxon>Placobranchoidea</taxon>
        <taxon>Plakobranchidae</taxon>
        <taxon>Elysia</taxon>
    </lineage>
</organism>
<feature type="compositionally biased region" description="Polar residues" evidence="1">
    <location>
        <begin position="528"/>
        <end position="542"/>
    </location>
</feature>
<feature type="region of interest" description="Disordered" evidence="1">
    <location>
        <begin position="1105"/>
        <end position="1154"/>
    </location>
</feature>
<feature type="region of interest" description="Disordered" evidence="1">
    <location>
        <begin position="49"/>
        <end position="82"/>
    </location>
</feature>
<dbReference type="EMBL" id="BMAT01014146">
    <property type="protein sequence ID" value="GFS26719.1"/>
    <property type="molecule type" value="Genomic_DNA"/>
</dbReference>
<feature type="compositionally biased region" description="Polar residues" evidence="1">
    <location>
        <begin position="1599"/>
        <end position="1611"/>
    </location>
</feature>
<feature type="compositionally biased region" description="Low complexity" evidence="1">
    <location>
        <begin position="2092"/>
        <end position="2101"/>
    </location>
</feature>
<gene>
    <name evidence="3" type="ORF">ElyMa_007062800</name>
</gene>
<feature type="region of interest" description="Disordered" evidence="1">
    <location>
        <begin position="313"/>
        <end position="452"/>
    </location>
</feature>
<evidence type="ECO:0000313" key="4">
    <source>
        <dbReference type="Proteomes" id="UP000762676"/>
    </source>
</evidence>
<feature type="region of interest" description="Disordered" evidence="1">
    <location>
        <begin position="2179"/>
        <end position="2198"/>
    </location>
</feature>
<proteinExistence type="predicted"/>
<feature type="compositionally biased region" description="Polar residues" evidence="1">
    <location>
        <begin position="331"/>
        <end position="340"/>
    </location>
</feature>
<keyword evidence="4" id="KW-1185">Reference proteome</keyword>
<evidence type="ECO:0000256" key="2">
    <source>
        <dbReference type="SAM" id="Phobius"/>
    </source>
</evidence>
<feature type="region of interest" description="Disordered" evidence="1">
    <location>
        <begin position="2048"/>
        <end position="2107"/>
    </location>
</feature>
<feature type="compositionally biased region" description="Polar residues" evidence="1">
    <location>
        <begin position="49"/>
        <end position="59"/>
    </location>
</feature>
<feature type="compositionally biased region" description="Basic and acidic residues" evidence="1">
    <location>
        <begin position="1108"/>
        <end position="1118"/>
    </location>
</feature>
<feature type="compositionally biased region" description="Basic and acidic residues" evidence="1">
    <location>
        <begin position="2179"/>
        <end position="2189"/>
    </location>
</feature>
<feature type="transmembrane region" description="Helical" evidence="2">
    <location>
        <begin position="97"/>
        <end position="117"/>
    </location>
</feature>
<feature type="region of interest" description="Disordered" evidence="1">
    <location>
        <begin position="686"/>
        <end position="715"/>
    </location>
</feature>
<feature type="region of interest" description="Disordered" evidence="1">
    <location>
        <begin position="1909"/>
        <end position="1934"/>
    </location>
</feature>
<feature type="compositionally biased region" description="Polar residues" evidence="1">
    <location>
        <begin position="381"/>
        <end position="402"/>
    </location>
</feature>
<accession>A0AAV4JVJ6</accession>
<dbReference type="Proteomes" id="UP000762676">
    <property type="component" value="Unassembled WGS sequence"/>
</dbReference>
<feature type="compositionally biased region" description="Basic and acidic residues" evidence="1">
    <location>
        <begin position="345"/>
        <end position="362"/>
    </location>
</feature>
<name>A0AAV4JVJ6_9GAST</name>
<sequence>MAFSNISTRFMHSFNYAFEGLRSMQISFYEKAVDLSSAIDGIVSDSFRTSSPTWRTTPKTIARPAAPPPPSSPEANHLKADSGPEVLETETDFCPTFRILILFSCVVFALCTAVVYIRRRKDRLILRRAQETTKLNRPKLHIPEMRVAPPGASFAIPVYFRPHLNRGMQACGEVTIATPSCDADSSERGNHQHYHVRQRCFGDTAKETKVTRDATDTFDDANHNKKQNRDKNVKTTSIVTTPAESSELREPPQQNMSQLVVGAPVDGVSLTGQLLVYALDLNEEQAECAMGQLTYKPLCPPYYKPVLEKVDATATQQTNSSKQQPHREQKQAPNLHSHTTGKPMKASERLNRKISRKPRDDELLGDPHQNAGSLLIPPKQLTESNTDSKTTRLSPNSGTMVNDSLACDNEDVNSGGIKNPDRRARSLSPPTRKQQSKRTCPPDKNEKEKPLHSVYLQAPTGHSLFKLRAKLVPKDPPGRWAGGLPKQRIYEIRQKTRKSETDSSAKVDEAVSSASPRKQRGKPISDPQIRQHQELFSSNAHTTVFGERGQTKSWSSKKKDVKNYSHDQVKCNRSATMKGKPLYHTDWPNFFSSIIAKHPKKRKTKGHSLRKITVRSEGKKGLEKTISVYSREKNCNKTKNEESVLPIRPLASPVKQSDSRSAALFELRKTATPNLSSLCGKGAFTSYSKKDQPRNPTSHESNESYEQTLSLGKETSVPEVTSADTLHETAPISLDQQHNQARHNTRFLNTSATEPLSSSNDFSLMKESHIPLKQTTRTKSPTQAAKSFRRDPECKEELYLLKSVNEPKEHYAKMSKTIPSNKLLHPMLKRSHARTISLSQESKSKEFDKSFSINLQLPTQIFNPLGSKSEPRKSKCELRKASPLQFEMPMQEPLFKDIVQKLKPTSKTVGPVCAKKSGMGAYLDKASKRTSVSSLKGLAENNHKKISSDSCKRLTSPAITRQTCGKLKGNTVFRITRNRVTTLKTQQGQKTPQSTDLGLMTRKQLFQQQNKPVDKASKHVDESQNKNAVACSSNAVLDKTPSKHKTVFPRCNISTSRSTDSQKRAKIFRVRRIDEMNEKELHWQPLSNNNNFMACSKEIINSATGVSRKSENQSKDGKPYISSSEPNKWLPTRRSTLGTLPCHGQPPTKDPKTNWIFSFKPGLKATDTRPVQCHMTQPDALVKQEEINIANGKTVFNTDHEKAACTNGICLTQPKSFSSSNSGCNVALPSESSSFNSNSAAACVCKGMGMKRLYRRQSQKSIRRLSDVLPSLSAHRISSKQHHSPKYCRANHTGKLRTPNGRACVAISSHSSLRLRENSYDDKKQGRNKNVSKKMALKENSIGSKFYVKNAMKSPFIYRQESIKDTYVRYCKLKKTKLLRHEPYHKGGQFLRKKSRKTNQARNKNNCSPLHKRPMKLHSPVLNQNFINGTSFNSDSLSITSTFQGRQMHETDCDTFSHEREQMLDFNSKMCFINFCHGENHNTTNLPKSRKPATNTTKLEFARDEKRYVKPPKDSGLPQVDSSHATCNSKFRKARVLPKNLCDTLYGPEPTISKAEITDNDSIQGELLSVYESHERSPVKQVLTTTGLQHGSENDRQSDPASNSFPTTKSNMTQTDASTLLLQNAAIQTSPEVLRGRQRSLTNRSNCKSNRIMRKLMNHKAQEMRLERLFRHRQVFRPQFSSTGAPSLAEIRNNLQPNSKSENKPTHKDSISTSILIPEMASESLTMHRRVYEQQPIQSCFRKEITLEQQNKDDIIKVTGTQSKRTSQVTLIENAFQNAPKEQKEKSASSISSANLEAKPETLCDNDVTEEIKPIRGNFNTEENEGSISAQTDNSTEVYAKDMKTIGVQNKHLIELQEKTPIPTQDFSQRKSDLQKMCLLRPSWKNVDIEEVDRRVIRALRLRRELQLSRSSSGRRENTSLTSEPRQGADGLYFSSEDRNEVERKWLISQKNDTCNTNACTHTENDTGVGSSDNQPFILTWPQNGSTYKTHIKNSFLRRTLTKSNDNMFDTTEMSDGCNAEVYNNTKTEESAQTSTAEITPLDLSNRTERSRSAQGLMTNTKLVPDPERPISVLLPAQSDSASRNKRSTVGNKSKNSPPSKISRVGNQCCSNNKSLLVGSLVRRLPQVPLSSFVEWFIETSDPKNFLVSDKSCSSTEEKNSDSKSISCKDTASVTFHLDRVAEPSDQRNRPSRILQDGCRYKSPEKTITLTPKKVGAKTFHQSNHHLSETIGQFSVQPLQMRLNKPECFEKESQVSHSMMHKDINTHGKIETKSEVYIETKNTNIQKLTRSNRVTSTPDTDTPLAFELNTSNTKNLLNVTSNSRENPQTQSACKVSSKTYTCNDDTTETEKSIDTNGINTKGPLCFSSGEDDNDSIVYIRNSENSSISRPKFDVSREILPSSAAPNDVYFVSQQEICQGNVSQQSKPAATENAVSAKMLWCESHSMKNNSDTSFDHTHESASDNVAGKREKFADNKCDSGIRDILMKLRQPNHRASGNDGEPKSEKVRITLRRSSDVSGIVAKFQNKNNNAES</sequence>
<protein>
    <submittedName>
        <fullName evidence="3">Uncharacterized protein</fullName>
    </submittedName>
</protein>
<feature type="region of interest" description="Disordered" evidence="1">
    <location>
        <begin position="1586"/>
        <end position="1611"/>
    </location>
</feature>
<keyword evidence="2" id="KW-0812">Transmembrane</keyword>
<evidence type="ECO:0000256" key="1">
    <source>
        <dbReference type="SAM" id="MobiDB-lite"/>
    </source>
</evidence>
<feature type="compositionally biased region" description="Polar residues" evidence="1">
    <location>
        <begin position="313"/>
        <end position="323"/>
    </location>
</feature>
<evidence type="ECO:0000313" key="3">
    <source>
        <dbReference type="EMBL" id="GFS26719.1"/>
    </source>
</evidence>
<feature type="compositionally biased region" description="Basic and acidic residues" evidence="1">
    <location>
        <begin position="494"/>
        <end position="509"/>
    </location>
</feature>
<keyword evidence="2" id="KW-1133">Transmembrane helix</keyword>
<feature type="region of interest" description="Disordered" evidence="1">
    <location>
        <begin position="1390"/>
        <end position="1415"/>
    </location>
</feature>
<feature type="compositionally biased region" description="Polar residues" evidence="1">
    <location>
        <begin position="2053"/>
        <end position="2062"/>
    </location>
</feature>
<feature type="compositionally biased region" description="Basic and acidic residues" evidence="1">
    <location>
        <begin position="440"/>
        <end position="451"/>
    </location>
</feature>
<keyword evidence="2" id="KW-0472">Membrane</keyword>
<feature type="region of interest" description="Disordered" evidence="1">
    <location>
        <begin position="494"/>
        <end position="560"/>
    </location>
</feature>
<reference evidence="3 4" key="1">
    <citation type="journal article" date="2021" name="Elife">
        <title>Chloroplast acquisition without the gene transfer in kleptoplastic sea slugs, Plakobranchus ocellatus.</title>
        <authorList>
            <person name="Maeda T."/>
            <person name="Takahashi S."/>
            <person name="Yoshida T."/>
            <person name="Shimamura S."/>
            <person name="Takaki Y."/>
            <person name="Nagai Y."/>
            <person name="Toyoda A."/>
            <person name="Suzuki Y."/>
            <person name="Arimoto A."/>
            <person name="Ishii H."/>
            <person name="Satoh N."/>
            <person name="Nishiyama T."/>
            <person name="Hasebe M."/>
            <person name="Maruyama T."/>
            <person name="Minagawa J."/>
            <person name="Obokata J."/>
            <person name="Shigenobu S."/>
        </authorList>
    </citation>
    <scope>NUCLEOTIDE SEQUENCE [LARGE SCALE GENOMIC DNA]</scope>
</reference>
<feature type="compositionally biased region" description="Polar residues" evidence="1">
    <location>
        <begin position="694"/>
        <end position="710"/>
    </location>
</feature>